<reference evidence="1 2" key="1">
    <citation type="submission" date="2018-12" db="EMBL/GenBank/DDBJ databases">
        <title>three novel Halomonas strain isolated from plants.</title>
        <authorList>
            <person name="Sun C."/>
        </authorList>
    </citation>
    <scope>NUCLEOTIDE SEQUENCE [LARGE SCALE GENOMIC DNA]</scope>
    <source>
        <strain evidence="1 2">RC</strain>
    </source>
</reference>
<organism evidence="1 2">
    <name type="scientific">Vreelandella populi</name>
    <dbReference type="NCBI Taxonomy" id="2498858"/>
    <lineage>
        <taxon>Bacteria</taxon>
        <taxon>Pseudomonadati</taxon>
        <taxon>Pseudomonadota</taxon>
        <taxon>Gammaproteobacteria</taxon>
        <taxon>Oceanospirillales</taxon>
        <taxon>Halomonadaceae</taxon>
        <taxon>Vreelandella</taxon>
    </lineage>
</organism>
<dbReference type="AlphaFoldDB" id="A0A3S0WQA2"/>
<keyword evidence="2" id="KW-1185">Reference proteome</keyword>
<sequence length="66" mass="7215">MSRTIAVKDSAGNDDYVVVEDSLTPQFYLSTGDALSLDSAGHFQDMATGFSYYVASDEDKEWLLGL</sequence>
<proteinExistence type="predicted"/>
<accession>A0A3S0WQA2</accession>
<evidence type="ECO:0000313" key="1">
    <source>
        <dbReference type="EMBL" id="RUR48779.1"/>
    </source>
</evidence>
<name>A0A3S0WQA2_9GAMM</name>
<evidence type="ECO:0000313" key="2">
    <source>
        <dbReference type="Proteomes" id="UP000286912"/>
    </source>
</evidence>
<dbReference type="RefSeq" id="WP_126981443.1">
    <property type="nucleotide sequence ID" value="NZ_RZHD01000003.1"/>
</dbReference>
<dbReference type="Proteomes" id="UP000286912">
    <property type="component" value="Unassembled WGS sequence"/>
</dbReference>
<gene>
    <name evidence="1" type="ORF">ELY37_02715</name>
</gene>
<comment type="caution">
    <text evidence="1">The sequence shown here is derived from an EMBL/GenBank/DDBJ whole genome shotgun (WGS) entry which is preliminary data.</text>
</comment>
<protein>
    <submittedName>
        <fullName evidence="1">Uncharacterized protein</fullName>
    </submittedName>
</protein>
<dbReference type="EMBL" id="RZHD01000003">
    <property type="protein sequence ID" value="RUR48779.1"/>
    <property type="molecule type" value="Genomic_DNA"/>
</dbReference>